<dbReference type="EMBL" id="CAWUON010000556">
    <property type="protein sequence ID" value="CAK7275688.1"/>
    <property type="molecule type" value="Genomic_DNA"/>
</dbReference>
<evidence type="ECO:0000313" key="1">
    <source>
        <dbReference type="EMBL" id="CAK7275688.1"/>
    </source>
</evidence>
<keyword evidence="2" id="KW-1185">Reference proteome</keyword>
<sequence>MADLPQVTPINSGWAVHTANKEVRQKILNKKASISAQIEAEDIDINTQWLTYMVRNVDRTAGKYFRTEGSLAEAVAEEAFSQTGYRPVQVTETIRSMENVH</sequence>
<gene>
    <name evidence="1" type="ORF">SEPCBS119000_006808</name>
</gene>
<feature type="non-terminal residue" evidence="1">
    <location>
        <position position="101"/>
    </location>
</feature>
<organism evidence="1 2">
    <name type="scientific">Sporothrix epigloea</name>
    <dbReference type="NCBI Taxonomy" id="1892477"/>
    <lineage>
        <taxon>Eukaryota</taxon>
        <taxon>Fungi</taxon>
        <taxon>Dikarya</taxon>
        <taxon>Ascomycota</taxon>
        <taxon>Pezizomycotina</taxon>
        <taxon>Sordariomycetes</taxon>
        <taxon>Sordariomycetidae</taxon>
        <taxon>Ophiostomatales</taxon>
        <taxon>Ophiostomataceae</taxon>
        <taxon>Sporothrix</taxon>
    </lineage>
</organism>
<evidence type="ECO:0000313" key="2">
    <source>
        <dbReference type="Proteomes" id="UP001642502"/>
    </source>
</evidence>
<comment type="caution">
    <text evidence="1">The sequence shown here is derived from an EMBL/GenBank/DDBJ whole genome shotgun (WGS) entry which is preliminary data.</text>
</comment>
<name>A0ABP0E501_9PEZI</name>
<reference evidence="1 2" key="1">
    <citation type="submission" date="2024-01" db="EMBL/GenBank/DDBJ databases">
        <authorList>
            <person name="Allen C."/>
            <person name="Tagirdzhanova G."/>
        </authorList>
    </citation>
    <scope>NUCLEOTIDE SEQUENCE [LARGE SCALE GENOMIC DNA]</scope>
    <source>
        <strain evidence="1 2">CBS 119000</strain>
    </source>
</reference>
<accession>A0ABP0E501</accession>
<dbReference type="Proteomes" id="UP001642502">
    <property type="component" value="Unassembled WGS sequence"/>
</dbReference>
<protein>
    <submittedName>
        <fullName evidence="1">Uncharacterized protein</fullName>
    </submittedName>
</protein>
<proteinExistence type="predicted"/>